<name>X1JE96_9ZZZZ</name>
<comment type="caution">
    <text evidence="1">The sequence shown here is derived from an EMBL/GenBank/DDBJ whole genome shotgun (WGS) entry which is preliminary data.</text>
</comment>
<accession>X1JE96</accession>
<dbReference type="EMBL" id="BARU01048062">
    <property type="protein sequence ID" value="GAH93006.1"/>
    <property type="molecule type" value="Genomic_DNA"/>
</dbReference>
<dbReference type="AlphaFoldDB" id="X1JE96"/>
<organism evidence="1">
    <name type="scientific">marine sediment metagenome</name>
    <dbReference type="NCBI Taxonomy" id="412755"/>
    <lineage>
        <taxon>unclassified sequences</taxon>
        <taxon>metagenomes</taxon>
        <taxon>ecological metagenomes</taxon>
    </lineage>
</organism>
<protein>
    <submittedName>
        <fullName evidence="1">Uncharacterized protein</fullName>
    </submittedName>
</protein>
<evidence type="ECO:0000313" key="1">
    <source>
        <dbReference type="EMBL" id="GAH93006.1"/>
    </source>
</evidence>
<gene>
    <name evidence="1" type="ORF">S03H2_71659</name>
</gene>
<proteinExistence type="predicted"/>
<sequence length="39" mass="4426">MGYELINADGSRVAFCNKKTGDTFDMHQPHPNDILKVYV</sequence>
<reference evidence="1" key="1">
    <citation type="journal article" date="2014" name="Front. Microbiol.">
        <title>High frequency of phylogenetically diverse reductive dehalogenase-homologous genes in deep subseafloor sedimentary metagenomes.</title>
        <authorList>
            <person name="Kawai M."/>
            <person name="Futagami T."/>
            <person name="Toyoda A."/>
            <person name="Takaki Y."/>
            <person name="Nishi S."/>
            <person name="Hori S."/>
            <person name="Arai W."/>
            <person name="Tsubouchi T."/>
            <person name="Morono Y."/>
            <person name="Uchiyama I."/>
            <person name="Ito T."/>
            <person name="Fujiyama A."/>
            <person name="Inagaki F."/>
            <person name="Takami H."/>
        </authorList>
    </citation>
    <scope>NUCLEOTIDE SEQUENCE</scope>
    <source>
        <strain evidence="1">Expedition CK06-06</strain>
    </source>
</reference>
<feature type="non-terminal residue" evidence="1">
    <location>
        <position position="39"/>
    </location>
</feature>